<organism evidence="1 2">
    <name type="scientific">Panagrolaimus sp. PS1159</name>
    <dbReference type="NCBI Taxonomy" id="55785"/>
    <lineage>
        <taxon>Eukaryota</taxon>
        <taxon>Metazoa</taxon>
        <taxon>Ecdysozoa</taxon>
        <taxon>Nematoda</taxon>
        <taxon>Chromadorea</taxon>
        <taxon>Rhabditida</taxon>
        <taxon>Tylenchina</taxon>
        <taxon>Panagrolaimomorpha</taxon>
        <taxon>Panagrolaimoidea</taxon>
        <taxon>Panagrolaimidae</taxon>
        <taxon>Panagrolaimus</taxon>
    </lineage>
</organism>
<name>A0AC35GEZ0_9BILA</name>
<dbReference type="WBParaSite" id="PS1159_v2.g4298.t1">
    <property type="protein sequence ID" value="PS1159_v2.g4298.t1"/>
    <property type="gene ID" value="PS1159_v2.g4298"/>
</dbReference>
<accession>A0AC35GEZ0</accession>
<proteinExistence type="predicted"/>
<evidence type="ECO:0000313" key="2">
    <source>
        <dbReference type="WBParaSite" id="PS1159_v2.g4298.t1"/>
    </source>
</evidence>
<reference evidence="2" key="1">
    <citation type="submission" date="2022-11" db="UniProtKB">
        <authorList>
            <consortium name="WormBaseParasite"/>
        </authorList>
    </citation>
    <scope>IDENTIFICATION</scope>
</reference>
<sequence>MVQANVNVLSPEDKCIANIRKEITDRKVSRNLGGIVGIGWESLTNKATLPVFATTYNLCRTVPDGDFLVPDNVVVFPIKEANIQSSSSIHESFSAFKNSDGGKLEVSAGGGVPGIAEVSGSLSVETKIAKEHMEKIKKTCFTNTVEYRAFNLIANENAGFDKSFTDRLKEIVIAINQGNPLLAQYEAESIVADYGTHVTNRALAGASIKMLTFATMTEGVDKSTFALKTSAEFKASVVGLADMGTKADYEHKQAQQNGAKDMTSESFVITKGGPDVNRLLGTDPANKMSIDSVVGLTRGGIDLYSVIHRGALKDHDFDNATILLVQDMLYNATQEYYRRNMIPGCTDPDAVNYFYRANVANTRACEAINKNVYSERQRDGVHTTGFFQTCEHVSSYSDVHSKLNSSSNLCDGYFRRNPMNNDYRCINLIIDGIPYVEEKIAGTFHVTFKHRVYSAFINGCNSTDCAKNYTITDKINVTAYYCKVKRDRQSDL</sequence>
<dbReference type="Proteomes" id="UP000887580">
    <property type="component" value="Unplaced"/>
</dbReference>
<protein>
    <submittedName>
        <fullName evidence="2">Macrophage-expressed gene 1 protein</fullName>
    </submittedName>
</protein>
<evidence type="ECO:0000313" key="1">
    <source>
        <dbReference type="Proteomes" id="UP000887580"/>
    </source>
</evidence>